<dbReference type="GO" id="GO:0004674">
    <property type="term" value="F:protein serine/threonine kinase activity"/>
    <property type="evidence" value="ECO:0007669"/>
    <property type="project" value="UniProtKB-KW"/>
</dbReference>
<feature type="chain" id="PRO_5029740962" description="Protein kinase domain-containing protein" evidence="12">
    <location>
        <begin position="17"/>
        <end position="361"/>
    </location>
</feature>
<protein>
    <recommendedName>
        <fullName evidence="13">Protein kinase domain-containing protein</fullName>
    </recommendedName>
</protein>
<dbReference type="Gene3D" id="1.10.510.10">
    <property type="entry name" value="Transferase(Phosphotransferase) domain 1"/>
    <property type="match status" value="1"/>
</dbReference>
<organism evidence="14 15">
    <name type="scientific">Gossypium lobatum</name>
    <dbReference type="NCBI Taxonomy" id="34289"/>
    <lineage>
        <taxon>Eukaryota</taxon>
        <taxon>Viridiplantae</taxon>
        <taxon>Streptophyta</taxon>
        <taxon>Embryophyta</taxon>
        <taxon>Tracheophyta</taxon>
        <taxon>Spermatophyta</taxon>
        <taxon>Magnoliopsida</taxon>
        <taxon>eudicotyledons</taxon>
        <taxon>Gunneridae</taxon>
        <taxon>Pentapetalae</taxon>
        <taxon>rosids</taxon>
        <taxon>malvids</taxon>
        <taxon>Malvales</taxon>
        <taxon>Malvaceae</taxon>
        <taxon>Malvoideae</taxon>
        <taxon>Gossypium</taxon>
    </lineage>
</organism>
<dbReference type="GO" id="GO:0005524">
    <property type="term" value="F:ATP binding"/>
    <property type="evidence" value="ECO:0007669"/>
    <property type="project" value="UniProtKB-KW"/>
</dbReference>
<keyword evidence="4" id="KW-0723">Serine/threonine-protein kinase</keyword>
<dbReference type="InterPro" id="IPR011990">
    <property type="entry name" value="TPR-like_helical_dom_sf"/>
</dbReference>
<comment type="caution">
    <text evidence="14">The sequence shown here is derived from an EMBL/GenBank/DDBJ whole genome shotgun (WGS) entry which is preliminary data.</text>
</comment>
<keyword evidence="9" id="KW-0067">ATP-binding</keyword>
<dbReference type="Pfam" id="PF25575">
    <property type="entry name" value="TPR_BSK1_C"/>
    <property type="match status" value="1"/>
</dbReference>
<name>A0A7J8L7M8_9ROSI</name>
<evidence type="ECO:0000256" key="2">
    <source>
        <dbReference type="ARBA" id="ARBA00008684"/>
    </source>
</evidence>
<evidence type="ECO:0000256" key="5">
    <source>
        <dbReference type="ARBA" id="ARBA00022679"/>
    </source>
</evidence>
<feature type="domain" description="Protein kinase" evidence="13">
    <location>
        <begin position="1"/>
        <end position="198"/>
    </location>
</feature>
<dbReference type="FunFam" id="1.25.40.10:FF:000016">
    <property type="entry name" value="probable serine/threonine-protein kinase At4g35230"/>
    <property type="match status" value="1"/>
</dbReference>
<dbReference type="InterPro" id="IPR000719">
    <property type="entry name" value="Prot_kinase_dom"/>
</dbReference>
<evidence type="ECO:0000256" key="12">
    <source>
        <dbReference type="SAM" id="SignalP"/>
    </source>
</evidence>
<dbReference type="SUPFAM" id="SSF56112">
    <property type="entry name" value="Protein kinase-like (PK-like)"/>
    <property type="match status" value="1"/>
</dbReference>
<evidence type="ECO:0000256" key="6">
    <source>
        <dbReference type="ARBA" id="ARBA00022707"/>
    </source>
</evidence>
<gene>
    <name evidence="14" type="ORF">Golob_019553</name>
</gene>
<accession>A0A7J8L7M8</accession>
<dbReference type="Proteomes" id="UP000593572">
    <property type="component" value="Unassembled WGS sequence"/>
</dbReference>
<comment type="similarity">
    <text evidence="2">Belongs to the protein kinase superfamily. Ser/Thr protein kinase family.</text>
</comment>
<evidence type="ECO:0000313" key="15">
    <source>
        <dbReference type="Proteomes" id="UP000593572"/>
    </source>
</evidence>
<keyword evidence="12" id="KW-0732">Signal</keyword>
<dbReference type="InterPro" id="IPR058209">
    <property type="entry name" value="TPR_BSK1_C"/>
</dbReference>
<dbReference type="PANTHER" id="PTHR45863:SF7">
    <property type="entry name" value="SERINE_THREONINE-PROTEIN KINASE BSK5"/>
    <property type="match status" value="1"/>
</dbReference>
<keyword evidence="11" id="KW-0449">Lipoprotein</keyword>
<proteinExistence type="inferred from homology"/>
<keyword evidence="3" id="KW-1003">Cell membrane</keyword>
<reference evidence="14 15" key="1">
    <citation type="journal article" date="2019" name="Genome Biol. Evol.">
        <title>Insights into the evolution of the New World diploid cottons (Gossypium, subgenus Houzingenia) based on genome sequencing.</title>
        <authorList>
            <person name="Grover C.E."/>
            <person name="Arick M.A. 2nd"/>
            <person name="Thrash A."/>
            <person name="Conover J.L."/>
            <person name="Sanders W.S."/>
            <person name="Peterson D.G."/>
            <person name="Frelichowski J.E."/>
            <person name="Scheffler J.A."/>
            <person name="Scheffler B.E."/>
            <person name="Wendel J.F."/>
        </authorList>
    </citation>
    <scope>NUCLEOTIDE SEQUENCE [LARGE SCALE GENOMIC DNA]</scope>
    <source>
        <strain evidence="14">157</strain>
        <tissue evidence="14">Leaf</tissue>
    </source>
</reference>
<keyword evidence="6" id="KW-0519">Myristate</keyword>
<evidence type="ECO:0000259" key="13">
    <source>
        <dbReference type="PROSITE" id="PS50011"/>
    </source>
</evidence>
<dbReference type="SUPFAM" id="SSF48452">
    <property type="entry name" value="TPR-like"/>
    <property type="match status" value="1"/>
</dbReference>
<evidence type="ECO:0000256" key="9">
    <source>
        <dbReference type="ARBA" id="ARBA00022840"/>
    </source>
</evidence>
<evidence type="ECO:0000256" key="3">
    <source>
        <dbReference type="ARBA" id="ARBA00022475"/>
    </source>
</evidence>
<evidence type="ECO:0000256" key="10">
    <source>
        <dbReference type="ARBA" id="ARBA00023136"/>
    </source>
</evidence>
<keyword evidence="15" id="KW-1185">Reference proteome</keyword>
<comment type="subcellular location">
    <subcellularLocation>
        <location evidence="1">Cell membrane</location>
        <topology evidence="1">Lipid-anchor</topology>
    </subcellularLocation>
</comment>
<dbReference type="GO" id="GO:0009742">
    <property type="term" value="P:brassinosteroid mediated signaling pathway"/>
    <property type="evidence" value="ECO:0007669"/>
    <property type="project" value="InterPro"/>
</dbReference>
<evidence type="ECO:0000256" key="1">
    <source>
        <dbReference type="ARBA" id="ARBA00004193"/>
    </source>
</evidence>
<sequence>MKWAMRLRVALYLAQALDHCSSRGRALYHDLNAYRILFDQEGNPRLSSYGLMKNSRDGKSYSTNLAFTPPEYLRTGNTVLTDKVLELMYNGNCLHLPMAGRVIPESVVYSFGTLLLDLLSGKHIPPTHALDLIRGKNFLMLMDSCLEGHFSNNDGTELVRLASRCLQYEPRERPNVKSLVTALTPIQKETEVPSHVLMGIPHGTLSLKRKILTPLGEACSRMDLTAIHEMLEKNGYKDDEGIANELSFQMWTDQIQETLNSKKRGDTAFRAKEFETAIECYTHFIGGMMVSPTVFARRCLCYMLFDMPQEALGDAMQAQVISPEWPTAFYLQAAALFSLGMDKDALETLKDGTDLEARKHS</sequence>
<dbReference type="InterPro" id="IPR045845">
    <property type="entry name" value="BSK"/>
</dbReference>
<keyword evidence="5" id="KW-0808">Transferase</keyword>
<dbReference type="PANTHER" id="PTHR45863">
    <property type="entry name" value="SERINE/THREONINE-PROTEIN KINASE BSK5"/>
    <property type="match status" value="1"/>
</dbReference>
<evidence type="ECO:0000256" key="11">
    <source>
        <dbReference type="ARBA" id="ARBA00023288"/>
    </source>
</evidence>
<evidence type="ECO:0000256" key="7">
    <source>
        <dbReference type="ARBA" id="ARBA00022741"/>
    </source>
</evidence>
<dbReference type="AlphaFoldDB" id="A0A7J8L7M8"/>
<evidence type="ECO:0000313" key="14">
    <source>
        <dbReference type="EMBL" id="MBA0548455.1"/>
    </source>
</evidence>
<keyword evidence="8" id="KW-0418">Kinase</keyword>
<dbReference type="InterPro" id="IPR011009">
    <property type="entry name" value="Kinase-like_dom_sf"/>
</dbReference>
<keyword evidence="10" id="KW-0472">Membrane</keyword>
<dbReference type="Gene3D" id="1.25.40.10">
    <property type="entry name" value="Tetratricopeptide repeat domain"/>
    <property type="match status" value="1"/>
</dbReference>
<dbReference type="EMBL" id="JABEZX010000001">
    <property type="protein sequence ID" value="MBA0548455.1"/>
    <property type="molecule type" value="Genomic_DNA"/>
</dbReference>
<evidence type="ECO:0000256" key="8">
    <source>
        <dbReference type="ARBA" id="ARBA00022777"/>
    </source>
</evidence>
<feature type="signal peptide" evidence="12">
    <location>
        <begin position="1"/>
        <end position="16"/>
    </location>
</feature>
<evidence type="ECO:0000256" key="4">
    <source>
        <dbReference type="ARBA" id="ARBA00022527"/>
    </source>
</evidence>
<dbReference type="PROSITE" id="PS50011">
    <property type="entry name" value="PROTEIN_KINASE_DOM"/>
    <property type="match status" value="1"/>
</dbReference>
<dbReference type="GO" id="GO:0005886">
    <property type="term" value="C:plasma membrane"/>
    <property type="evidence" value="ECO:0007669"/>
    <property type="project" value="UniProtKB-SubCell"/>
</dbReference>
<keyword evidence="7" id="KW-0547">Nucleotide-binding</keyword>